<evidence type="ECO:0000313" key="8">
    <source>
        <dbReference type="Proteomes" id="UP000792457"/>
    </source>
</evidence>
<dbReference type="Proteomes" id="UP000792457">
    <property type="component" value="Unassembled WGS sequence"/>
</dbReference>
<dbReference type="SMART" id="SM00692">
    <property type="entry name" value="DM3"/>
    <property type="match status" value="1"/>
</dbReference>
<evidence type="ECO:0000256" key="4">
    <source>
        <dbReference type="ARBA" id="ARBA00023125"/>
    </source>
</evidence>
<proteinExistence type="predicted"/>
<feature type="domain" description="THAP-type" evidence="6">
    <location>
        <begin position="26"/>
        <end position="117"/>
    </location>
</feature>
<protein>
    <recommendedName>
        <fullName evidence="6">THAP-type domain-containing protein</fullName>
    </recommendedName>
</protein>
<evidence type="ECO:0000256" key="3">
    <source>
        <dbReference type="ARBA" id="ARBA00022833"/>
    </source>
</evidence>
<dbReference type="SUPFAM" id="SSF57716">
    <property type="entry name" value="Glucocorticoid receptor-like (DNA-binding domain)"/>
    <property type="match status" value="1"/>
</dbReference>
<dbReference type="GO" id="GO:0003677">
    <property type="term" value="F:DNA binding"/>
    <property type="evidence" value="ECO:0007669"/>
    <property type="project" value="UniProtKB-UniRule"/>
</dbReference>
<dbReference type="AlphaFoldDB" id="A0A8K0K5I7"/>
<evidence type="ECO:0000256" key="2">
    <source>
        <dbReference type="ARBA" id="ARBA00022771"/>
    </source>
</evidence>
<keyword evidence="1" id="KW-0479">Metal-binding</keyword>
<keyword evidence="2 5" id="KW-0863">Zinc-finger</keyword>
<dbReference type="EMBL" id="KZ308385">
    <property type="protein sequence ID" value="KAG8228752.1"/>
    <property type="molecule type" value="Genomic_DNA"/>
</dbReference>
<dbReference type="Pfam" id="PF05485">
    <property type="entry name" value="THAP"/>
    <property type="match status" value="1"/>
</dbReference>
<gene>
    <name evidence="7" type="ORF">J437_LFUL009674</name>
</gene>
<accession>A0A8K0K5I7</accession>
<keyword evidence="4 5" id="KW-0238">DNA-binding</keyword>
<dbReference type="OrthoDB" id="7331812at2759"/>
<evidence type="ECO:0000313" key="7">
    <source>
        <dbReference type="EMBL" id="KAG8228752.1"/>
    </source>
</evidence>
<keyword evidence="8" id="KW-1185">Reference proteome</keyword>
<sequence>MANILSVPVTGVLEFVDRKDNFVAAMPRKNMRCVVKGCTSVTGVDVKEKRMFCFPRQKDLCQKWVDFCQNPYVDDKFRSGSLSSMAHIRICSLHFAREKFCHELKTKLLRGAFPEILNAANIGSADDNADHDTIGEVESVREVKIEPPFCDFLGTEISEGSAEISEGSAAEILAPVCSKHFPIVDSCEQCKAAMMSGSSSQHEESVNVNMQACRASSLTLDAEADRTSLQNTIVQELESVLCFQWLEEKSPPHWKDLKKSIIEVSVERAIHQWCQEKIRK</sequence>
<organism evidence="7 8">
    <name type="scientific">Ladona fulva</name>
    <name type="common">Scarce chaser dragonfly</name>
    <name type="synonym">Libellula fulva</name>
    <dbReference type="NCBI Taxonomy" id="123851"/>
    <lineage>
        <taxon>Eukaryota</taxon>
        <taxon>Metazoa</taxon>
        <taxon>Ecdysozoa</taxon>
        <taxon>Arthropoda</taxon>
        <taxon>Hexapoda</taxon>
        <taxon>Insecta</taxon>
        <taxon>Pterygota</taxon>
        <taxon>Palaeoptera</taxon>
        <taxon>Odonata</taxon>
        <taxon>Epiprocta</taxon>
        <taxon>Anisoptera</taxon>
        <taxon>Libelluloidea</taxon>
        <taxon>Libellulidae</taxon>
        <taxon>Ladona</taxon>
    </lineage>
</organism>
<evidence type="ECO:0000256" key="1">
    <source>
        <dbReference type="ARBA" id="ARBA00022723"/>
    </source>
</evidence>
<evidence type="ECO:0000259" key="6">
    <source>
        <dbReference type="PROSITE" id="PS50950"/>
    </source>
</evidence>
<dbReference type="PROSITE" id="PS50950">
    <property type="entry name" value="ZF_THAP"/>
    <property type="match status" value="1"/>
</dbReference>
<evidence type="ECO:0000256" key="5">
    <source>
        <dbReference type="PROSITE-ProRule" id="PRU00309"/>
    </source>
</evidence>
<reference evidence="7" key="2">
    <citation type="submission" date="2017-10" db="EMBL/GenBank/DDBJ databases">
        <title>Ladona fulva Genome sequencing and assembly.</title>
        <authorList>
            <person name="Murali S."/>
            <person name="Richards S."/>
            <person name="Bandaranaike D."/>
            <person name="Bellair M."/>
            <person name="Blankenburg K."/>
            <person name="Chao H."/>
            <person name="Dinh H."/>
            <person name="Doddapaneni H."/>
            <person name="Dugan-Rocha S."/>
            <person name="Elkadiri S."/>
            <person name="Gnanaolivu R."/>
            <person name="Hernandez B."/>
            <person name="Skinner E."/>
            <person name="Javaid M."/>
            <person name="Lee S."/>
            <person name="Li M."/>
            <person name="Ming W."/>
            <person name="Munidasa M."/>
            <person name="Muniz J."/>
            <person name="Nguyen L."/>
            <person name="Hughes D."/>
            <person name="Osuji N."/>
            <person name="Pu L.-L."/>
            <person name="Puazo M."/>
            <person name="Qu C."/>
            <person name="Quiroz J."/>
            <person name="Raj R."/>
            <person name="Weissenberger G."/>
            <person name="Xin Y."/>
            <person name="Zou X."/>
            <person name="Han Y."/>
            <person name="Worley K."/>
            <person name="Muzny D."/>
            <person name="Gibbs R."/>
        </authorList>
    </citation>
    <scope>NUCLEOTIDE SEQUENCE</scope>
    <source>
        <strain evidence="7">Sampled in the wild</strain>
    </source>
</reference>
<dbReference type="InterPro" id="IPR006612">
    <property type="entry name" value="THAP_Znf"/>
</dbReference>
<reference evidence="7" key="1">
    <citation type="submission" date="2013-04" db="EMBL/GenBank/DDBJ databases">
        <authorList>
            <person name="Qu J."/>
            <person name="Murali S.C."/>
            <person name="Bandaranaike D."/>
            <person name="Bellair M."/>
            <person name="Blankenburg K."/>
            <person name="Chao H."/>
            <person name="Dinh H."/>
            <person name="Doddapaneni H."/>
            <person name="Downs B."/>
            <person name="Dugan-Rocha S."/>
            <person name="Elkadiri S."/>
            <person name="Gnanaolivu R.D."/>
            <person name="Hernandez B."/>
            <person name="Javaid M."/>
            <person name="Jayaseelan J.C."/>
            <person name="Lee S."/>
            <person name="Li M."/>
            <person name="Ming W."/>
            <person name="Munidasa M."/>
            <person name="Muniz J."/>
            <person name="Nguyen L."/>
            <person name="Ongeri F."/>
            <person name="Osuji N."/>
            <person name="Pu L.-L."/>
            <person name="Puazo M."/>
            <person name="Qu C."/>
            <person name="Quiroz J."/>
            <person name="Raj R."/>
            <person name="Weissenberger G."/>
            <person name="Xin Y."/>
            <person name="Zou X."/>
            <person name="Han Y."/>
            <person name="Richards S."/>
            <person name="Worley K."/>
            <person name="Muzny D."/>
            <person name="Gibbs R."/>
        </authorList>
    </citation>
    <scope>NUCLEOTIDE SEQUENCE</scope>
    <source>
        <strain evidence="7">Sampled in the wild</strain>
    </source>
</reference>
<dbReference type="SMART" id="SM00980">
    <property type="entry name" value="THAP"/>
    <property type="match status" value="1"/>
</dbReference>
<name>A0A8K0K5I7_LADFU</name>
<keyword evidence="3" id="KW-0862">Zinc</keyword>
<dbReference type="GO" id="GO:0008270">
    <property type="term" value="F:zinc ion binding"/>
    <property type="evidence" value="ECO:0007669"/>
    <property type="project" value="UniProtKB-KW"/>
</dbReference>
<comment type="caution">
    <text evidence="7">The sequence shown here is derived from an EMBL/GenBank/DDBJ whole genome shotgun (WGS) entry which is preliminary data.</text>
</comment>